<name>A0A7X5Y602_9SPHN</name>
<comment type="caution">
    <text evidence="1">The sequence shown here is derived from an EMBL/GenBank/DDBJ whole genome shotgun (WGS) entry which is preliminary data.</text>
</comment>
<evidence type="ECO:0000313" key="1">
    <source>
        <dbReference type="EMBL" id="NJC05833.1"/>
    </source>
</evidence>
<dbReference type="EMBL" id="JAATJC010000001">
    <property type="protein sequence ID" value="NJC05833.1"/>
    <property type="molecule type" value="Genomic_DNA"/>
</dbReference>
<evidence type="ECO:0000313" key="2">
    <source>
        <dbReference type="Proteomes" id="UP000558192"/>
    </source>
</evidence>
<reference evidence="1 2" key="1">
    <citation type="submission" date="2020-03" db="EMBL/GenBank/DDBJ databases">
        <title>Genomic Encyclopedia of Type Strains, Phase IV (KMG-IV): sequencing the most valuable type-strain genomes for metagenomic binning, comparative biology and taxonomic classification.</title>
        <authorList>
            <person name="Goeker M."/>
        </authorList>
    </citation>
    <scope>NUCLEOTIDE SEQUENCE [LARGE SCALE GENOMIC DNA]</scope>
    <source>
        <strain evidence="1 2">DSM 16846</strain>
    </source>
</reference>
<proteinExistence type="predicted"/>
<dbReference type="RefSeq" id="WP_168068642.1">
    <property type="nucleotide sequence ID" value="NZ_JAATJC010000001.1"/>
</dbReference>
<sequence>MLILLFASLAIAPERAPVPGRVHLVRSSYQTRETGEGSNSSSNGSDTVVEWLIDRRGASEVVELDYTADTPKEARTSWQLPVRFLRTPGGEVQLLDPAGMEARVDPWLRRAKLTRAICGRTIFTWNAFTIRCDLDSVKELIAKYDLRSVTPREGAAYKAKGAATAAPLKRQQDGSAQLLTATSQIDPEQFREAAATTAILVAEISGKKLAPEEARARFAANRYAGTITTTFTLDAGGEPIRRVEQLKLELVDEGGTSVREETRTLERLPAS</sequence>
<organism evidence="1 2">
    <name type="scientific">Sphingomonas kaistensis</name>
    <dbReference type="NCBI Taxonomy" id="298708"/>
    <lineage>
        <taxon>Bacteria</taxon>
        <taxon>Pseudomonadati</taxon>
        <taxon>Pseudomonadota</taxon>
        <taxon>Alphaproteobacteria</taxon>
        <taxon>Sphingomonadales</taxon>
        <taxon>Sphingomonadaceae</taxon>
        <taxon>Sphingomonas</taxon>
    </lineage>
</organism>
<dbReference type="Proteomes" id="UP000558192">
    <property type="component" value="Unassembled WGS sequence"/>
</dbReference>
<keyword evidence="2" id="KW-1185">Reference proteome</keyword>
<protein>
    <submittedName>
        <fullName evidence="1">Uncharacterized protein</fullName>
    </submittedName>
</protein>
<dbReference type="AlphaFoldDB" id="A0A7X5Y602"/>
<accession>A0A7X5Y602</accession>
<gene>
    <name evidence="1" type="ORF">GGQ97_001626</name>
</gene>